<comment type="caution">
    <text evidence="1">The sequence shown here is derived from an EMBL/GenBank/DDBJ whole genome shotgun (WGS) entry which is preliminary data.</text>
</comment>
<sequence>MDVRRIEKRIKHDAPTTAIRNAGKSANMKVITINKQTAKRKVKCLEIPHYA</sequence>
<organism evidence="1 2">
    <name type="scientific">Winogradskyella damuponensis</name>
    <dbReference type="NCBI Taxonomy" id="943939"/>
    <lineage>
        <taxon>Bacteria</taxon>
        <taxon>Pseudomonadati</taxon>
        <taxon>Bacteroidota</taxon>
        <taxon>Flavobacteriia</taxon>
        <taxon>Flavobacteriales</taxon>
        <taxon>Flavobacteriaceae</taxon>
        <taxon>Winogradskyella</taxon>
    </lineage>
</organism>
<dbReference type="Proteomes" id="UP001501682">
    <property type="component" value="Unassembled WGS sequence"/>
</dbReference>
<gene>
    <name evidence="1" type="ORF">GCM10022292_25700</name>
</gene>
<keyword evidence="2" id="KW-1185">Reference proteome</keyword>
<accession>A0ABP8CYJ3</accession>
<dbReference type="EMBL" id="BAABCB010000025">
    <property type="protein sequence ID" value="GAA4244986.1"/>
    <property type="molecule type" value="Genomic_DNA"/>
</dbReference>
<reference evidence="2" key="1">
    <citation type="journal article" date="2019" name="Int. J. Syst. Evol. Microbiol.">
        <title>The Global Catalogue of Microorganisms (GCM) 10K type strain sequencing project: providing services to taxonomists for standard genome sequencing and annotation.</title>
        <authorList>
            <consortium name="The Broad Institute Genomics Platform"/>
            <consortium name="The Broad Institute Genome Sequencing Center for Infectious Disease"/>
            <person name="Wu L."/>
            <person name="Ma J."/>
        </authorList>
    </citation>
    <scope>NUCLEOTIDE SEQUENCE [LARGE SCALE GENOMIC DNA]</scope>
    <source>
        <strain evidence="2">JCM 17633</strain>
    </source>
</reference>
<evidence type="ECO:0000313" key="1">
    <source>
        <dbReference type="EMBL" id="GAA4244986.1"/>
    </source>
</evidence>
<name>A0ABP8CYJ3_9FLAO</name>
<protein>
    <submittedName>
        <fullName evidence="1">Uncharacterized protein</fullName>
    </submittedName>
</protein>
<proteinExistence type="predicted"/>
<evidence type="ECO:0000313" key="2">
    <source>
        <dbReference type="Proteomes" id="UP001501682"/>
    </source>
</evidence>